<sequence length="411" mass="46584">PFYFTAAGRQDKAKNIHMVLFMNQAMMIGDGHIHAMVHCMVDEEKYGQYLDNTIYRRDLLASDLFRLLDSMIILPKKLFISIGNFDVVCNTSYDDFTDEMTKIANLLKEKKVTELILAPLVHTPQLNNIAFDHIKLALETDWGLLAGAKTTRVDEFFEQLDKIPPPRDEFGPYHNIKRYEEILDKLAEKFIPLPISLQEKIKKGKVLQPPSKDRRRIEMLRKGLISKDTESKPTMSVPPTIKQEEMETDDKPYTPDQLAELKRIEIRKKLIEQKTAENAQLGKSDEHPVGASTSSELAPEDAQNTTPQMPILTPRTDLNPATLNMSSTSAQAINLPEVTLTAINGQQVIPPLTFGMNWQTLFDQHAQSWTQEMEHQTSATTNESEQAPKTPNVSLTEEPIVISSDEEKKEG</sequence>
<proteinExistence type="predicted"/>
<protein>
    <submittedName>
        <fullName evidence="2">Uncharacterized protein</fullName>
    </submittedName>
</protein>
<accession>A0A8J2NIF3</accession>
<dbReference type="EMBL" id="CAJVCH010001484">
    <property type="protein sequence ID" value="CAG7639089.1"/>
    <property type="molecule type" value="Genomic_DNA"/>
</dbReference>
<feature type="region of interest" description="Disordered" evidence="1">
    <location>
        <begin position="368"/>
        <end position="411"/>
    </location>
</feature>
<evidence type="ECO:0000256" key="1">
    <source>
        <dbReference type="SAM" id="MobiDB-lite"/>
    </source>
</evidence>
<gene>
    <name evidence="2" type="ORF">AFUS01_LOCUS350</name>
</gene>
<dbReference type="Proteomes" id="UP000708208">
    <property type="component" value="Unassembled WGS sequence"/>
</dbReference>
<organism evidence="2 3">
    <name type="scientific">Allacma fusca</name>
    <dbReference type="NCBI Taxonomy" id="39272"/>
    <lineage>
        <taxon>Eukaryota</taxon>
        <taxon>Metazoa</taxon>
        <taxon>Ecdysozoa</taxon>
        <taxon>Arthropoda</taxon>
        <taxon>Hexapoda</taxon>
        <taxon>Collembola</taxon>
        <taxon>Symphypleona</taxon>
        <taxon>Sminthuridae</taxon>
        <taxon>Allacma</taxon>
    </lineage>
</organism>
<evidence type="ECO:0000313" key="2">
    <source>
        <dbReference type="EMBL" id="CAG7639089.1"/>
    </source>
</evidence>
<feature type="non-terminal residue" evidence="2">
    <location>
        <position position="1"/>
    </location>
</feature>
<reference evidence="2" key="1">
    <citation type="submission" date="2021-06" db="EMBL/GenBank/DDBJ databases">
        <authorList>
            <person name="Hodson N. C."/>
            <person name="Mongue J. A."/>
            <person name="Jaron S. K."/>
        </authorList>
    </citation>
    <scope>NUCLEOTIDE SEQUENCE</scope>
</reference>
<name>A0A8J2NIF3_9HEXA</name>
<dbReference type="AlphaFoldDB" id="A0A8J2NIF3"/>
<feature type="compositionally biased region" description="Polar residues" evidence="1">
    <location>
        <begin position="291"/>
        <end position="308"/>
    </location>
</feature>
<feature type="compositionally biased region" description="Polar residues" evidence="1">
    <location>
        <begin position="368"/>
        <end position="395"/>
    </location>
</feature>
<evidence type="ECO:0000313" key="3">
    <source>
        <dbReference type="Proteomes" id="UP000708208"/>
    </source>
</evidence>
<keyword evidence="3" id="KW-1185">Reference proteome</keyword>
<comment type="caution">
    <text evidence="2">The sequence shown here is derived from an EMBL/GenBank/DDBJ whole genome shotgun (WGS) entry which is preliminary data.</text>
</comment>
<feature type="region of interest" description="Disordered" evidence="1">
    <location>
        <begin position="277"/>
        <end position="313"/>
    </location>
</feature>